<feature type="transmembrane region" description="Helical" evidence="5">
    <location>
        <begin position="134"/>
        <end position="151"/>
    </location>
</feature>
<name>A0ABW0NYN3_9HYPH</name>
<sequence>MPSFLTALSAFLLFHLLPAAPAIRGRLVEMMGRSGYLTTYSILSLVLLAWVVVAARQADDVILWNTGRWHYLTPFVVMPFALFLIIAGVIQPNPLSLSLRSGADIPAIAAVTRHPVLWGLLLWALAHLPPNGRLIPVLLFGAMAALAAMGFHRLDTKARRRMGPERWSEAAGRTSILPFAAMLAGRAVPGAGRVLAVQAAAAAVIYTWFVLYGHAWLIGPSLRHGLDAYL</sequence>
<feature type="transmembrane region" description="Helical" evidence="5">
    <location>
        <begin position="69"/>
        <end position="90"/>
    </location>
</feature>
<evidence type="ECO:0000256" key="5">
    <source>
        <dbReference type="SAM" id="Phobius"/>
    </source>
</evidence>
<dbReference type="Proteomes" id="UP001596060">
    <property type="component" value="Unassembled WGS sequence"/>
</dbReference>
<evidence type="ECO:0000313" key="7">
    <source>
        <dbReference type="EMBL" id="MFC5505061.1"/>
    </source>
</evidence>
<feature type="transmembrane region" description="Helical" evidence="5">
    <location>
        <begin position="195"/>
        <end position="217"/>
    </location>
</feature>
<dbReference type="EMBL" id="JBHSLU010000011">
    <property type="protein sequence ID" value="MFC5505061.1"/>
    <property type="molecule type" value="Genomic_DNA"/>
</dbReference>
<evidence type="ECO:0000256" key="3">
    <source>
        <dbReference type="ARBA" id="ARBA00022989"/>
    </source>
</evidence>
<evidence type="ECO:0000313" key="8">
    <source>
        <dbReference type="Proteomes" id="UP001596060"/>
    </source>
</evidence>
<keyword evidence="2 5" id="KW-0812">Transmembrane</keyword>
<evidence type="ECO:0000259" key="6">
    <source>
        <dbReference type="Pfam" id="PF07298"/>
    </source>
</evidence>
<comment type="subcellular location">
    <subcellularLocation>
        <location evidence="1">Membrane</location>
        <topology evidence="1">Multi-pass membrane protein</topology>
    </subcellularLocation>
</comment>
<keyword evidence="8" id="KW-1185">Reference proteome</keyword>
<keyword evidence="4 5" id="KW-0472">Membrane</keyword>
<organism evidence="7 8">
    <name type="scientific">Bosea massiliensis</name>
    <dbReference type="NCBI Taxonomy" id="151419"/>
    <lineage>
        <taxon>Bacteria</taxon>
        <taxon>Pseudomonadati</taxon>
        <taxon>Pseudomonadota</taxon>
        <taxon>Alphaproteobacteria</taxon>
        <taxon>Hyphomicrobiales</taxon>
        <taxon>Boseaceae</taxon>
        <taxon>Bosea</taxon>
    </lineage>
</organism>
<proteinExistence type="predicted"/>
<evidence type="ECO:0000256" key="2">
    <source>
        <dbReference type="ARBA" id="ARBA00022692"/>
    </source>
</evidence>
<dbReference type="InterPro" id="IPR009915">
    <property type="entry name" value="NnrU_dom"/>
</dbReference>
<dbReference type="Pfam" id="PF07298">
    <property type="entry name" value="NnrU"/>
    <property type="match status" value="1"/>
</dbReference>
<evidence type="ECO:0000256" key="1">
    <source>
        <dbReference type="ARBA" id="ARBA00004141"/>
    </source>
</evidence>
<evidence type="ECO:0000256" key="4">
    <source>
        <dbReference type="ARBA" id="ARBA00023136"/>
    </source>
</evidence>
<feature type="transmembrane region" description="Helical" evidence="5">
    <location>
        <begin position="35"/>
        <end position="57"/>
    </location>
</feature>
<reference evidence="8" key="1">
    <citation type="journal article" date="2019" name="Int. J. Syst. Evol. Microbiol.">
        <title>The Global Catalogue of Microorganisms (GCM) 10K type strain sequencing project: providing services to taxonomists for standard genome sequencing and annotation.</title>
        <authorList>
            <consortium name="The Broad Institute Genomics Platform"/>
            <consortium name="The Broad Institute Genome Sequencing Center for Infectious Disease"/>
            <person name="Wu L."/>
            <person name="Ma J."/>
        </authorList>
    </citation>
    <scope>NUCLEOTIDE SEQUENCE [LARGE SCALE GENOMIC DNA]</scope>
    <source>
        <strain evidence="8">CCUG 43117</strain>
    </source>
</reference>
<accession>A0ABW0NYN3</accession>
<dbReference type="RefSeq" id="WP_067989029.1">
    <property type="nucleotide sequence ID" value="NZ_JBHSLU010000011.1"/>
</dbReference>
<feature type="domain" description="NnrU" evidence="6">
    <location>
        <begin position="4"/>
        <end position="220"/>
    </location>
</feature>
<protein>
    <submittedName>
        <fullName evidence="7">NnrU family protein</fullName>
    </submittedName>
</protein>
<gene>
    <name evidence="7" type="ORF">ACFPN9_07310</name>
</gene>
<keyword evidence="3 5" id="KW-1133">Transmembrane helix</keyword>
<comment type="caution">
    <text evidence="7">The sequence shown here is derived from an EMBL/GenBank/DDBJ whole genome shotgun (WGS) entry which is preliminary data.</text>
</comment>